<sequence length="153" mass="17656">MKKILFTFFIGILISTNSFSQEKLTWHTNIDEALELATKENKNLLLFFTGSDWCGWCKKLQNDVLKTPDFEKWSADFILVELDFPKRTAQDIKIKTQNRKLQRAFNVRGFPTIHFVSAKKLENGKTNLNNLGKTGYVRGGVKNWIKTANNIVN</sequence>
<feature type="signal peptide" evidence="2">
    <location>
        <begin position="1"/>
        <end position="20"/>
    </location>
</feature>
<proteinExistence type="predicted"/>
<dbReference type="AlphaFoldDB" id="A0A1L3JJL6"/>
<dbReference type="OrthoDB" id="981626at2"/>
<evidence type="ECO:0000313" key="5">
    <source>
        <dbReference type="Proteomes" id="UP000181898"/>
    </source>
</evidence>
<gene>
    <name evidence="4" type="ORF">LPB136_08195</name>
</gene>
<evidence type="ECO:0000259" key="3">
    <source>
        <dbReference type="PROSITE" id="PS51352"/>
    </source>
</evidence>
<dbReference type="Proteomes" id="UP000181898">
    <property type="component" value="Chromosome"/>
</dbReference>
<dbReference type="InterPro" id="IPR013766">
    <property type="entry name" value="Thioredoxin_domain"/>
</dbReference>
<keyword evidence="1 2" id="KW-0732">Signal</keyword>
<accession>A0A1L3JJL6</accession>
<dbReference type="Gene3D" id="3.40.30.10">
    <property type="entry name" value="Glutaredoxin"/>
    <property type="match status" value="1"/>
</dbReference>
<organism evidence="4 5">
    <name type="scientific">Tenacibaculum todarodis</name>
    <dbReference type="NCBI Taxonomy" id="1850252"/>
    <lineage>
        <taxon>Bacteria</taxon>
        <taxon>Pseudomonadati</taxon>
        <taxon>Bacteroidota</taxon>
        <taxon>Flavobacteriia</taxon>
        <taxon>Flavobacteriales</taxon>
        <taxon>Flavobacteriaceae</taxon>
        <taxon>Tenacibaculum</taxon>
    </lineage>
</organism>
<keyword evidence="5" id="KW-1185">Reference proteome</keyword>
<dbReference type="STRING" id="1850252.LPB136_08195"/>
<feature type="chain" id="PRO_5009854263" evidence="2">
    <location>
        <begin position="21"/>
        <end position="153"/>
    </location>
</feature>
<dbReference type="EMBL" id="CP018155">
    <property type="protein sequence ID" value="APG65331.1"/>
    <property type="molecule type" value="Genomic_DNA"/>
</dbReference>
<dbReference type="KEGG" id="ten:LPB136_08195"/>
<dbReference type="SUPFAM" id="SSF52833">
    <property type="entry name" value="Thioredoxin-like"/>
    <property type="match status" value="1"/>
</dbReference>
<protein>
    <submittedName>
        <fullName evidence="4">Thioredoxin family protein</fullName>
    </submittedName>
</protein>
<name>A0A1L3JJL6_9FLAO</name>
<dbReference type="CDD" id="cd02961">
    <property type="entry name" value="PDI_a_family"/>
    <property type="match status" value="1"/>
</dbReference>
<dbReference type="InterPro" id="IPR036249">
    <property type="entry name" value="Thioredoxin-like_sf"/>
</dbReference>
<dbReference type="InterPro" id="IPR051099">
    <property type="entry name" value="AGR/TXD"/>
</dbReference>
<evidence type="ECO:0000256" key="2">
    <source>
        <dbReference type="SAM" id="SignalP"/>
    </source>
</evidence>
<evidence type="ECO:0000313" key="4">
    <source>
        <dbReference type="EMBL" id="APG65331.1"/>
    </source>
</evidence>
<reference evidence="4 5" key="1">
    <citation type="submission" date="2016-11" db="EMBL/GenBank/DDBJ databases">
        <title>Tenacibaculum sp. LPB0136, isolated from marine environment.</title>
        <authorList>
            <person name="Kim E."/>
            <person name="Yi H."/>
        </authorList>
    </citation>
    <scope>NUCLEOTIDE SEQUENCE [LARGE SCALE GENOMIC DNA]</scope>
    <source>
        <strain evidence="4 5">LPB0136</strain>
    </source>
</reference>
<dbReference type="PROSITE" id="PS51352">
    <property type="entry name" value="THIOREDOXIN_2"/>
    <property type="match status" value="1"/>
</dbReference>
<dbReference type="Pfam" id="PF13899">
    <property type="entry name" value="Thioredoxin_7"/>
    <property type="match status" value="1"/>
</dbReference>
<dbReference type="PANTHER" id="PTHR15337">
    <property type="entry name" value="ANTERIOR GRADIENT PROTEIN-RELATED"/>
    <property type="match status" value="1"/>
</dbReference>
<evidence type="ECO:0000256" key="1">
    <source>
        <dbReference type="ARBA" id="ARBA00022729"/>
    </source>
</evidence>
<dbReference type="RefSeq" id="WP_072555851.1">
    <property type="nucleotide sequence ID" value="NZ_CP018155.1"/>
</dbReference>
<feature type="domain" description="Thioredoxin" evidence="3">
    <location>
        <begin position="10"/>
        <end position="153"/>
    </location>
</feature>
<dbReference type="PANTHER" id="PTHR15337:SF11">
    <property type="entry name" value="THIOREDOXIN DOMAIN-CONTAINING PROTEIN"/>
    <property type="match status" value="1"/>
</dbReference>